<dbReference type="Proteomes" id="UP000887577">
    <property type="component" value="Unplaced"/>
</dbReference>
<accession>A0A914Y2V8</accession>
<sequence>MTKEQQNLLINECKDGIALANGYYFDNDISDKDMELMVDTWKFCDNSESKIMKNGMVPYKFVETTNFSVIKSNIRSKYWTCWEDINGPVIQQWMQPIQSLN</sequence>
<proteinExistence type="predicted"/>
<evidence type="ECO:0000313" key="1">
    <source>
        <dbReference type="Proteomes" id="UP000887577"/>
    </source>
</evidence>
<protein>
    <submittedName>
        <fullName evidence="2">Uncharacterized protein</fullName>
    </submittedName>
</protein>
<organism evidence="1 2">
    <name type="scientific">Panagrolaimus superbus</name>
    <dbReference type="NCBI Taxonomy" id="310955"/>
    <lineage>
        <taxon>Eukaryota</taxon>
        <taxon>Metazoa</taxon>
        <taxon>Ecdysozoa</taxon>
        <taxon>Nematoda</taxon>
        <taxon>Chromadorea</taxon>
        <taxon>Rhabditida</taxon>
        <taxon>Tylenchina</taxon>
        <taxon>Panagrolaimomorpha</taxon>
        <taxon>Panagrolaimoidea</taxon>
        <taxon>Panagrolaimidae</taxon>
        <taxon>Panagrolaimus</taxon>
    </lineage>
</organism>
<keyword evidence="1" id="KW-1185">Reference proteome</keyword>
<evidence type="ECO:0000313" key="2">
    <source>
        <dbReference type="WBParaSite" id="PSU_v2.g13114.t1"/>
    </source>
</evidence>
<dbReference type="WBParaSite" id="PSU_v2.g13114.t1">
    <property type="protein sequence ID" value="PSU_v2.g13114.t1"/>
    <property type="gene ID" value="PSU_v2.g13114"/>
</dbReference>
<dbReference type="AlphaFoldDB" id="A0A914Y2V8"/>
<reference evidence="2" key="1">
    <citation type="submission" date="2022-11" db="UniProtKB">
        <authorList>
            <consortium name="WormBaseParasite"/>
        </authorList>
    </citation>
    <scope>IDENTIFICATION</scope>
</reference>
<name>A0A914Y2V8_9BILA</name>